<evidence type="ECO:0000313" key="2">
    <source>
        <dbReference type="Proteomes" id="UP000067625"/>
    </source>
</evidence>
<dbReference type="PATRIC" id="fig|1441095.3.peg.3176"/>
<protein>
    <submittedName>
        <fullName evidence="1">Uncharacterized protein</fullName>
    </submittedName>
</protein>
<proteinExistence type="predicted"/>
<gene>
    <name evidence="1" type="ORF">AM592_14405</name>
</gene>
<dbReference type="AlphaFoldDB" id="A0A0M4FSS4"/>
<accession>A0A0M4FSS4</accession>
<organism evidence="1 2">
    <name type="scientific">Bacillus gobiensis</name>
    <dbReference type="NCBI Taxonomy" id="1441095"/>
    <lineage>
        <taxon>Bacteria</taxon>
        <taxon>Bacillati</taxon>
        <taxon>Bacillota</taxon>
        <taxon>Bacilli</taxon>
        <taxon>Bacillales</taxon>
        <taxon>Bacillaceae</taxon>
        <taxon>Bacillus</taxon>
    </lineage>
</organism>
<dbReference type="OrthoDB" id="2910066at2"/>
<reference evidence="1 2" key="2">
    <citation type="journal article" date="2016" name="Int. J. Syst. Evol. Microbiol.">
        <title>Bacillus gobiensis sp. nov., isolated from a soil sample.</title>
        <authorList>
            <person name="Liu B."/>
            <person name="Liu G.H."/>
            <person name="Cetin S."/>
            <person name="Schumann P."/>
            <person name="Pan Z.Z."/>
            <person name="Chen Q.Q."/>
        </authorList>
    </citation>
    <scope>NUCLEOTIDE SEQUENCE [LARGE SCALE GENOMIC DNA]</scope>
    <source>
        <strain evidence="1 2">FJAT-4402</strain>
    </source>
</reference>
<evidence type="ECO:0000313" key="1">
    <source>
        <dbReference type="EMBL" id="ALC82634.1"/>
    </source>
</evidence>
<dbReference type="EMBL" id="CP012600">
    <property type="protein sequence ID" value="ALC82634.1"/>
    <property type="molecule type" value="Genomic_DNA"/>
</dbReference>
<dbReference type="Proteomes" id="UP000067625">
    <property type="component" value="Chromosome"/>
</dbReference>
<dbReference type="RefSeq" id="WP_053604441.1">
    <property type="nucleotide sequence ID" value="NZ_CP012600.1"/>
</dbReference>
<name>A0A0M4FSS4_9BACI</name>
<sequence>MIRMERIIVKERDLDILIYSVGNRYEAHAANTKTGQLSIARGVEKWSTITEGIERVLRPMRS</sequence>
<reference evidence="2" key="1">
    <citation type="submission" date="2015-08" db="EMBL/GenBank/DDBJ databases">
        <title>Genome sequencing project for genomic taxonomy and phylogenomics of Bacillus-like bacteria.</title>
        <authorList>
            <person name="Liu B."/>
            <person name="Wang J."/>
            <person name="Zhu Y."/>
            <person name="Liu G."/>
            <person name="Chen Q."/>
            <person name="Chen Z."/>
            <person name="Lan J."/>
            <person name="Che J."/>
            <person name="Ge C."/>
            <person name="Shi H."/>
            <person name="Pan Z."/>
            <person name="Liu X."/>
        </authorList>
    </citation>
    <scope>NUCLEOTIDE SEQUENCE [LARGE SCALE GENOMIC DNA]</scope>
    <source>
        <strain evidence="2">FJAT-4402</strain>
    </source>
</reference>
<keyword evidence="2" id="KW-1185">Reference proteome</keyword>